<dbReference type="InterPro" id="IPR023828">
    <property type="entry name" value="Peptidase_S8_Ser-AS"/>
</dbReference>
<dbReference type="Pfam" id="PF00082">
    <property type="entry name" value="Peptidase_S8"/>
    <property type="match status" value="1"/>
</dbReference>
<evidence type="ECO:0000256" key="1">
    <source>
        <dbReference type="ARBA" id="ARBA00011073"/>
    </source>
</evidence>
<feature type="chain" id="PRO_5039033458" evidence="8">
    <location>
        <begin position="23"/>
        <end position="446"/>
    </location>
</feature>
<gene>
    <name evidence="10" type="ORF">SAMN04488074_105189</name>
</gene>
<dbReference type="Gene3D" id="3.40.50.200">
    <property type="entry name" value="Peptidase S8/S53 domain"/>
    <property type="match status" value="1"/>
</dbReference>
<accession>A0A1G9B1G5</accession>
<dbReference type="GO" id="GO:0004252">
    <property type="term" value="F:serine-type endopeptidase activity"/>
    <property type="evidence" value="ECO:0007669"/>
    <property type="project" value="UniProtKB-UniRule"/>
</dbReference>
<dbReference type="PROSITE" id="PS51892">
    <property type="entry name" value="SUBTILASE"/>
    <property type="match status" value="1"/>
</dbReference>
<dbReference type="EMBL" id="FNET01000005">
    <property type="protein sequence ID" value="SDK33377.1"/>
    <property type="molecule type" value="Genomic_DNA"/>
</dbReference>
<dbReference type="PRINTS" id="PR00723">
    <property type="entry name" value="SUBTILISIN"/>
</dbReference>
<name>A0A1G9B1G5_9PSEU</name>
<dbReference type="Proteomes" id="UP000199682">
    <property type="component" value="Unassembled WGS sequence"/>
</dbReference>
<keyword evidence="2 6" id="KW-0645">Protease</keyword>
<dbReference type="InterPro" id="IPR050131">
    <property type="entry name" value="Peptidase_S8_subtilisin-like"/>
</dbReference>
<evidence type="ECO:0000256" key="8">
    <source>
        <dbReference type="SAM" id="SignalP"/>
    </source>
</evidence>
<dbReference type="InterPro" id="IPR015500">
    <property type="entry name" value="Peptidase_S8_subtilisin-rel"/>
</dbReference>
<evidence type="ECO:0000256" key="7">
    <source>
        <dbReference type="RuleBase" id="RU003355"/>
    </source>
</evidence>
<reference evidence="11" key="1">
    <citation type="submission" date="2016-10" db="EMBL/GenBank/DDBJ databases">
        <authorList>
            <person name="Varghese N."/>
            <person name="Submissions S."/>
        </authorList>
    </citation>
    <scope>NUCLEOTIDE SEQUENCE [LARGE SCALE GENOMIC DNA]</scope>
    <source>
        <strain evidence="11">DSM 44796</strain>
    </source>
</reference>
<keyword evidence="4 6" id="KW-0720">Serine protease</keyword>
<keyword evidence="8" id="KW-0732">Signal</keyword>
<feature type="domain" description="Peptidase S8/S53" evidence="9">
    <location>
        <begin position="110"/>
        <end position="416"/>
    </location>
</feature>
<protein>
    <submittedName>
        <fullName evidence="10">Serine protease AprX</fullName>
    </submittedName>
</protein>
<dbReference type="PANTHER" id="PTHR43806:SF11">
    <property type="entry name" value="CEREVISIN-RELATED"/>
    <property type="match status" value="1"/>
</dbReference>
<keyword evidence="3 6" id="KW-0378">Hydrolase</keyword>
<comment type="similarity">
    <text evidence="1 6 7">Belongs to the peptidase S8 family.</text>
</comment>
<evidence type="ECO:0000256" key="3">
    <source>
        <dbReference type="ARBA" id="ARBA00022801"/>
    </source>
</evidence>
<organism evidence="10 11">
    <name type="scientific">Lentzea albidocapillata subsp. violacea</name>
    <dbReference type="NCBI Taxonomy" id="128104"/>
    <lineage>
        <taxon>Bacteria</taxon>
        <taxon>Bacillati</taxon>
        <taxon>Actinomycetota</taxon>
        <taxon>Actinomycetes</taxon>
        <taxon>Pseudonocardiales</taxon>
        <taxon>Pseudonocardiaceae</taxon>
        <taxon>Lentzea</taxon>
    </lineage>
</organism>
<dbReference type="SUPFAM" id="SSF52743">
    <property type="entry name" value="Subtilisin-like"/>
    <property type="match status" value="1"/>
</dbReference>
<dbReference type="PROSITE" id="PS00136">
    <property type="entry name" value="SUBTILASE_ASP"/>
    <property type="match status" value="1"/>
</dbReference>
<evidence type="ECO:0000259" key="9">
    <source>
        <dbReference type="Pfam" id="PF00082"/>
    </source>
</evidence>
<feature type="signal peptide" evidence="8">
    <location>
        <begin position="1"/>
        <end position="22"/>
    </location>
</feature>
<dbReference type="InterPro" id="IPR000209">
    <property type="entry name" value="Peptidase_S8/S53_dom"/>
</dbReference>
<evidence type="ECO:0000256" key="5">
    <source>
        <dbReference type="PIRSR" id="PIRSR615500-1"/>
    </source>
</evidence>
<dbReference type="GO" id="GO:0006508">
    <property type="term" value="P:proteolysis"/>
    <property type="evidence" value="ECO:0007669"/>
    <property type="project" value="UniProtKB-KW"/>
</dbReference>
<evidence type="ECO:0000313" key="11">
    <source>
        <dbReference type="Proteomes" id="UP000199682"/>
    </source>
</evidence>
<dbReference type="AlphaFoldDB" id="A0A1G9B1G5"/>
<feature type="active site" description="Charge relay system" evidence="5 6">
    <location>
        <position position="380"/>
    </location>
</feature>
<evidence type="ECO:0000256" key="2">
    <source>
        <dbReference type="ARBA" id="ARBA00022670"/>
    </source>
</evidence>
<feature type="active site" description="Charge relay system" evidence="5 6">
    <location>
        <position position="168"/>
    </location>
</feature>
<dbReference type="RefSeq" id="WP_090006226.1">
    <property type="nucleotide sequence ID" value="NZ_FNET01000005.1"/>
</dbReference>
<dbReference type="PANTHER" id="PTHR43806">
    <property type="entry name" value="PEPTIDASE S8"/>
    <property type="match status" value="1"/>
</dbReference>
<sequence>MYKRAASLAVLLVAVASPVATAAPASTVYVHGADIAAAEQAVEAAGLQKLTSFRKIGVVAARGDSAQISSARAKAGVTRVEVQKPIRFLGSTSHTATRGLDARNSLGLTGAGVSVAVIDSGVDPTHPSFGGRIVRNLKSLCLDGSTQTNCIVPVPNFLDTDTTSLGGHGTHVTGIAIGGDVQITGGPVIRGAAPGAKGVVISTGAAILILGADAALNWVLENHRAPCGAGVPASTCPPIKVINNSYGPSGGGAFDPESVTVKLQRQLVAEGVVVVWANGNDGGDGSANLSNPPGIDPTPGVISVASYNDQETGTRDGAVSDYSSRGLATNSATWPDISAPGENITSSCRLYLPICATGLQPQNGPGLLDLGTFNTISGTSMAAPHIAGIVAQLFQAKPSATPADIERALKSTAYKYGTGYQPAGPYTSSFDKGTGLVDVVAAVNAL</sequence>
<dbReference type="PROSITE" id="PS00138">
    <property type="entry name" value="SUBTILASE_SER"/>
    <property type="match status" value="1"/>
</dbReference>
<evidence type="ECO:0000256" key="4">
    <source>
        <dbReference type="ARBA" id="ARBA00022825"/>
    </source>
</evidence>
<dbReference type="InterPro" id="IPR023827">
    <property type="entry name" value="Peptidase_S8_Asp-AS"/>
</dbReference>
<feature type="active site" description="Charge relay system" evidence="5 6">
    <location>
        <position position="119"/>
    </location>
</feature>
<dbReference type="InterPro" id="IPR036852">
    <property type="entry name" value="Peptidase_S8/S53_dom_sf"/>
</dbReference>
<evidence type="ECO:0000313" key="10">
    <source>
        <dbReference type="EMBL" id="SDK33377.1"/>
    </source>
</evidence>
<proteinExistence type="inferred from homology"/>
<evidence type="ECO:0000256" key="6">
    <source>
        <dbReference type="PROSITE-ProRule" id="PRU01240"/>
    </source>
</evidence>